<evidence type="ECO:0000313" key="2">
    <source>
        <dbReference type="EMBL" id="KAF2014648.1"/>
    </source>
</evidence>
<gene>
    <name evidence="2" type="ORF">BU24DRAFT_218690</name>
</gene>
<evidence type="ECO:0000256" key="1">
    <source>
        <dbReference type="SAM" id="MobiDB-lite"/>
    </source>
</evidence>
<evidence type="ECO:0000313" key="3">
    <source>
        <dbReference type="Proteomes" id="UP000799778"/>
    </source>
</evidence>
<protein>
    <submittedName>
        <fullName evidence="2">Uncharacterized protein</fullName>
    </submittedName>
</protein>
<dbReference type="RefSeq" id="XP_033382987.1">
    <property type="nucleotide sequence ID" value="XM_033522030.1"/>
</dbReference>
<feature type="compositionally biased region" description="Low complexity" evidence="1">
    <location>
        <begin position="44"/>
        <end position="54"/>
    </location>
</feature>
<feature type="region of interest" description="Disordered" evidence="1">
    <location>
        <begin position="1"/>
        <end position="55"/>
    </location>
</feature>
<dbReference type="GeneID" id="54279427"/>
<keyword evidence="3" id="KW-1185">Reference proteome</keyword>
<organism evidence="2 3">
    <name type="scientific">Aaosphaeria arxii CBS 175.79</name>
    <dbReference type="NCBI Taxonomy" id="1450172"/>
    <lineage>
        <taxon>Eukaryota</taxon>
        <taxon>Fungi</taxon>
        <taxon>Dikarya</taxon>
        <taxon>Ascomycota</taxon>
        <taxon>Pezizomycotina</taxon>
        <taxon>Dothideomycetes</taxon>
        <taxon>Pleosporomycetidae</taxon>
        <taxon>Pleosporales</taxon>
        <taxon>Pleosporales incertae sedis</taxon>
        <taxon>Aaosphaeria</taxon>
    </lineage>
</organism>
<dbReference type="EMBL" id="ML978070">
    <property type="protein sequence ID" value="KAF2014648.1"/>
    <property type="molecule type" value="Genomic_DNA"/>
</dbReference>
<dbReference type="AlphaFoldDB" id="A0A6A5XN34"/>
<feature type="compositionally biased region" description="Basic residues" evidence="1">
    <location>
        <begin position="24"/>
        <end position="36"/>
    </location>
</feature>
<dbReference type="Proteomes" id="UP000799778">
    <property type="component" value="Unassembled WGS sequence"/>
</dbReference>
<accession>A0A6A5XN34</accession>
<feature type="compositionally biased region" description="Basic and acidic residues" evidence="1">
    <location>
        <begin position="1"/>
        <end position="13"/>
    </location>
</feature>
<name>A0A6A5XN34_9PLEO</name>
<sequence>MNLENPHHNEGESNCKINNQTTNHHTRSQLPRHHLTHPPSPKHTYTQTTQTNQQSHCLPNAARTIRTSHSNHPKTHHHTTQVRYKCIAGVSVRASVRGEIITVSPSTRTFRSCGISCAGLVSWGRWMCTGLCTSSMACMPSYL</sequence>
<proteinExistence type="predicted"/>
<reference evidence="2" key="1">
    <citation type="journal article" date="2020" name="Stud. Mycol.">
        <title>101 Dothideomycetes genomes: a test case for predicting lifestyles and emergence of pathogens.</title>
        <authorList>
            <person name="Haridas S."/>
            <person name="Albert R."/>
            <person name="Binder M."/>
            <person name="Bloem J."/>
            <person name="Labutti K."/>
            <person name="Salamov A."/>
            <person name="Andreopoulos B."/>
            <person name="Baker S."/>
            <person name="Barry K."/>
            <person name="Bills G."/>
            <person name="Bluhm B."/>
            <person name="Cannon C."/>
            <person name="Castanera R."/>
            <person name="Culley D."/>
            <person name="Daum C."/>
            <person name="Ezra D."/>
            <person name="Gonzalez J."/>
            <person name="Henrissat B."/>
            <person name="Kuo A."/>
            <person name="Liang C."/>
            <person name="Lipzen A."/>
            <person name="Lutzoni F."/>
            <person name="Magnuson J."/>
            <person name="Mondo S."/>
            <person name="Nolan M."/>
            <person name="Ohm R."/>
            <person name="Pangilinan J."/>
            <person name="Park H.-J."/>
            <person name="Ramirez L."/>
            <person name="Alfaro M."/>
            <person name="Sun H."/>
            <person name="Tritt A."/>
            <person name="Yoshinaga Y."/>
            <person name="Zwiers L.-H."/>
            <person name="Turgeon B."/>
            <person name="Goodwin S."/>
            <person name="Spatafora J."/>
            <person name="Crous P."/>
            <person name="Grigoriev I."/>
        </authorList>
    </citation>
    <scope>NUCLEOTIDE SEQUENCE</scope>
    <source>
        <strain evidence="2">CBS 175.79</strain>
    </source>
</reference>